<keyword evidence="6" id="KW-1185">Reference proteome</keyword>
<feature type="binding site" evidence="3">
    <location>
        <begin position="7"/>
        <end position="12"/>
    </location>
    <ligand>
        <name>ATP</name>
        <dbReference type="ChEBI" id="CHEBI:30616"/>
    </ligand>
</feature>
<organism evidence="5 6">
    <name type="scientific">Methylomarinovum caldicuralii</name>
    <dbReference type="NCBI Taxonomy" id="438856"/>
    <lineage>
        <taxon>Bacteria</taxon>
        <taxon>Pseudomonadati</taxon>
        <taxon>Pseudomonadota</taxon>
        <taxon>Gammaproteobacteria</taxon>
        <taxon>Methylococcales</taxon>
        <taxon>Methylothermaceae</taxon>
        <taxon>Methylomarinovum</taxon>
    </lineage>
</organism>
<comment type="subcellular location">
    <subcellularLocation>
        <location evidence="3">Cytoplasm</location>
    </subcellularLocation>
</comment>
<dbReference type="EMBL" id="AP024714">
    <property type="protein sequence ID" value="BCX80564.1"/>
    <property type="molecule type" value="Genomic_DNA"/>
</dbReference>
<evidence type="ECO:0000313" key="6">
    <source>
        <dbReference type="Proteomes" id="UP001321825"/>
    </source>
</evidence>
<gene>
    <name evidence="3" type="primary">glk</name>
    <name evidence="5" type="ORF">MIT9_P0137</name>
</gene>
<dbReference type="EC" id="2.7.1.2" evidence="3"/>
<proteinExistence type="inferred from homology"/>
<dbReference type="GO" id="GO:0005524">
    <property type="term" value="F:ATP binding"/>
    <property type="evidence" value="ECO:0007669"/>
    <property type="project" value="UniProtKB-UniRule"/>
</dbReference>
<name>A0AAU9C464_9GAMM</name>
<dbReference type="PANTHER" id="PTHR47363">
    <property type="entry name" value="GLUCOKINASE"/>
    <property type="match status" value="1"/>
</dbReference>
<dbReference type="InterPro" id="IPR043129">
    <property type="entry name" value="ATPase_NBD"/>
</dbReference>
<comment type="catalytic activity">
    <reaction evidence="3">
        <text>D-glucose + ATP = D-glucose 6-phosphate + ADP + H(+)</text>
        <dbReference type="Rhea" id="RHEA:17825"/>
        <dbReference type="ChEBI" id="CHEBI:4167"/>
        <dbReference type="ChEBI" id="CHEBI:15378"/>
        <dbReference type="ChEBI" id="CHEBI:30616"/>
        <dbReference type="ChEBI" id="CHEBI:61548"/>
        <dbReference type="ChEBI" id="CHEBI:456216"/>
        <dbReference type="EC" id="2.7.1.2"/>
    </reaction>
</comment>
<protein>
    <recommendedName>
        <fullName evidence="3">Glucokinase</fullName>
        <ecNumber evidence="3">2.7.1.2</ecNumber>
    </recommendedName>
    <alternativeName>
        <fullName evidence="3">Glucose kinase</fullName>
    </alternativeName>
</protein>
<accession>A0AAU9C464</accession>
<dbReference type="SUPFAM" id="SSF53067">
    <property type="entry name" value="Actin-like ATPase domain"/>
    <property type="match status" value="1"/>
</dbReference>
<keyword evidence="3" id="KW-0963">Cytoplasm</keyword>
<dbReference type="Gene3D" id="3.40.367.20">
    <property type="match status" value="1"/>
</dbReference>
<dbReference type="GO" id="GO:0004340">
    <property type="term" value="F:glucokinase activity"/>
    <property type="evidence" value="ECO:0007669"/>
    <property type="project" value="UniProtKB-UniRule"/>
</dbReference>
<evidence type="ECO:0000256" key="1">
    <source>
        <dbReference type="ARBA" id="ARBA00022679"/>
    </source>
</evidence>
<dbReference type="GO" id="GO:0005536">
    <property type="term" value="F:D-glucose binding"/>
    <property type="evidence" value="ECO:0007669"/>
    <property type="project" value="InterPro"/>
</dbReference>
<dbReference type="PANTHER" id="PTHR47363:SF1">
    <property type="entry name" value="GLUCOKINASE"/>
    <property type="match status" value="1"/>
</dbReference>
<dbReference type="Pfam" id="PF02685">
    <property type="entry name" value="Glucokinase"/>
    <property type="match status" value="1"/>
</dbReference>
<keyword evidence="3" id="KW-0547">Nucleotide-binding</keyword>
<dbReference type="AlphaFoldDB" id="A0AAU9C464"/>
<dbReference type="CDD" id="cd24008">
    <property type="entry name" value="ASKHA_NBD_GLK"/>
    <property type="match status" value="1"/>
</dbReference>
<sequence>MKRLLAGDIGGTKTWLCLAEVAGGRVRVIARERFPSGDFERFEAVLARFRARWPAPVDAACFGVAGPVKDGVCRTTNLPWVLDAAVLSRQLDGAPVALLNDLEAAAHGILALPPDQFIALNPRARERADAHRAVIAAGTGLGEALLIRSGDGVTVVATEGGHCDFAPRDAREDALLAWLRRSYPDHVSYERAVSGPGLALLYRFLREREPARESAQVAAAMATADPAAVVSRGALEWGDPLCLETLRWFAALYGAEAGNLALKSLALGGIYIAGGIAPKILPVLQQGHFLAGFTAKGRYRELLAEVPLQVVLFTEVVLLGALAWGCRHLLGVGEAAVYNGLRESESLTQGEADHEENVGRRR</sequence>
<dbReference type="GO" id="GO:0006096">
    <property type="term" value="P:glycolytic process"/>
    <property type="evidence" value="ECO:0007669"/>
    <property type="project" value="UniProtKB-UniRule"/>
</dbReference>
<evidence type="ECO:0000256" key="4">
    <source>
        <dbReference type="RuleBase" id="RU004046"/>
    </source>
</evidence>
<keyword evidence="3" id="KW-0067">ATP-binding</keyword>
<comment type="similarity">
    <text evidence="3 4">Belongs to the bacterial glucokinase family.</text>
</comment>
<dbReference type="RefSeq" id="WP_317705538.1">
    <property type="nucleotide sequence ID" value="NZ_AP024714.1"/>
</dbReference>
<keyword evidence="3" id="KW-0324">Glycolysis</keyword>
<dbReference type="Proteomes" id="UP001321825">
    <property type="component" value="Chromosome"/>
</dbReference>
<keyword evidence="2 3" id="KW-0418">Kinase</keyword>
<dbReference type="Gene3D" id="3.30.420.40">
    <property type="match status" value="1"/>
</dbReference>
<dbReference type="NCBIfam" id="TIGR00749">
    <property type="entry name" value="glk"/>
    <property type="match status" value="1"/>
</dbReference>
<dbReference type="HAMAP" id="MF_00524">
    <property type="entry name" value="Glucokinase"/>
    <property type="match status" value="1"/>
</dbReference>
<dbReference type="GO" id="GO:0005737">
    <property type="term" value="C:cytoplasm"/>
    <property type="evidence" value="ECO:0007669"/>
    <property type="project" value="UniProtKB-SubCell"/>
</dbReference>
<evidence type="ECO:0000256" key="3">
    <source>
        <dbReference type="HAMAP-Rule" id="MF_00524"/>
    </source>
</evidence>
<reference evidence="6" key="1">
    <citation type="journal article" date="2024" name="Int. J. Syst. Evol. Microbiol.">
        <title>Methylomarinovum tepidoasis sp. nov., a moderately thermophilic methanotroph of the family Methylothermaceae isolated from a deep-sea hydrothermal field.</title>
        <authorList>
            <person name="Hirayama H."/>
            <person name="Takaki Y."/>
            <person name="Abe M."/>
            <person name="Miyazaki M."/>
            <person name="Uematsu K."/>
            <person name="Matsui Y."/>
            <person name="Takai K."/>
        </authorList>
    </citation>
    <scope>NUCLEOTIDE SEQUENCE [LARGE SCALE GENOMIC DNA]</scope>
    <source>
        <strain evidence="6">IT-9</strain>
    </source>
</reference>
<keyword evidence="1 3" id="KW-0808">Transferase</keyword>
<evidence type="ECO:0000313" key="5">
    <source>
        <dbReference type="EMBL" id="BCX80564.1"/>
    </source>
</evidence>
<dbReference type="KEGG" id="mcau:MIT9_P0137"/>
<dbReference type="InterPro" id="IPR003836">
    <property type="entry name" value="Glucokinase"/>
</dbReference>
<evidence type="ECO:0000256" key="2">
    <source>
        <dbReference type="ARBA" id="ARBA00022777"/>
    </source>
</evidence>